<dbReference type="InterPro" id="IPR023346">
    <property type="entry name" value="Lysozyme-like_dom_sf"/>
</dbReference>
<gene>
    <name evidence="3" type="ORF">OLEA9_A113720</name>
</gene>
<keyword evidence="4" id="KW-1185">Reference proteome</keyword>
<evidence type="ECO:0000256" key="2">
    <source>
        <dbReference type="ARBA" id="ARBA00023024"/>
    </source>
</evidence>
<dbReference type="Proteomes" id="UP000594638">
    <property type="component" value="Unassembled WGS sequence"/>
</dbReference>
<dbReference type="GO" id="GO:0006032">
    <property type="term" value="P:chitin catabolic process"/>
    <property type="evidence" value="ECO:0007669"/>
    <property type="project" value="UniProtKB-KW"/>
</dbReference>
<dbReference type="OrthoDB" id="5985073at2759"/>
<evidence type="ECO:0000313" key="3">
    <source>
        <dbReference type="EMBL" id="CAA2962496.1"/>
    </source>
</evidence>
<comment type="caution">
    <text evidence="3">The sequence shown here is derived from an EMBL/GenBank/DDBJ whole genome shotgun (WGS) entry which is preliminary data.</text>
</comment>
<dbReference type="PANTHER" id="PTHR34408">
    <property type="entry name" value="FAMILY PROTEIN, PUTATIVE-RELATED"/>
    <property type="match status" value="1"/>
</dbReference>
<dbReference type="Gramene" id="OE9A113720T1">
    <property type="protein sequence ID" value="OE9A113720C1"/>
    <property type="gene ID" value="OE9A113720"/>
</dbReference>
<evidence type="ECO:0000313" key="4">
    <source>
        <dbReference type="Proteomes" id="UP000594638"/>
    </source>
</evidence>
<dbReference type="InterPro" id="IPR052354">
    <property type="entry name" value="Cell_Wall_Dynamics_Protein"/>
</dbReference>
<keyword evidence="2" id="KW-0119">Carbohydrate metabolism</keyword>
<dbReference type="SUPFAM" id="SSF53955">
    <property type="entry name" value="Lysozyme-like"/>
    <property type="match status" value="1"/>
</dbReference>
<comment type="function">
    <text evidence="1">Defense against chitin-containing fungal pathogens.</text>
</comment>
<dbReference type="EMBL" id="CACTIH010001045">
    <property type="protein sequence ID" value="CAA2962496.1"/>
    <property type="molecule type" value="Genomic_DNA"/>
</dbReference>
<reference evidence="3 4" key="1">
    <citation type="submission" date="2019-12" db="EMBL/GenBank/DDBJ databases">
        <authorList>
            <person name="Alioto T."/>
            <person name="Alioto T."/>
            <person name="Gomez Garrido J."/>
        </authorList>
    </citation>
    <scope>NUCLEOTIDE SEQUENCE [LARGE SCALE GENOMIC DNA]</scope>
</reference>
<accession>A0A8S0Q782</accession>
<name>A0A8S0Q782_OLEEU</name>
<sequence length="177" mass="18822">MDAAAAANAINTPARIAAWLGQIHAETAGLTRFEENLNYSADGLRATWPKRFPTDAAVQALAHNPQRIAEAVYGGRMGNDNAGDGWLYRGRGMLQLTGKDQYAEAAHWTGLDLVATPALAADPKSAAVIAGAFWRVHGCNALADRGDTTAVTKAINGGVEGLAERQRQTTRAALIWR</sequence>
<dbReference type="Gene3D" id="1.10.530.10">
    <property type="match status" value="1"/>
</dbReference>
<keyword evidence="2" id="KW-0624">Polysaccharide degradation</keyword>
<organism evidence="3 4">
    <name type="scientific">Olea europaea subsp. europaea</name>
    <dbReference type="NCBI Taxonomy" id="158383"/>
    <lineage>
        <taxon>Eukaryota</taxon>
        <taxon>Viridiplantae</taxon>
        <taxon>Streptophyta</taxon>
        <taxon>Embryophyta</taxon>
        <taxon>Tracheophyta</taxon>
        <taxon>Spermatophyta</taxon>
        <taxon>Magnoliopsida</taxon>
        <taxon>eudicotyledons</taxon>
        <taxon>Gunneridae</taxon>
        <taxon>Pentapetalae</taxon>
        <taxon>asterids</taxon>
        <taxon>lamiids</taxon>
        <taxon>Lamiales</taxon>
        <taxon>Oleaceae</taxon>
        <taxon>Oleeae</taxon>
        <taxon>Olea</taxon>
    </lineage>
</organism>
<protein>
    <submittedName>
        <fullName evidence="3">Uncharacterized protein</fullName>
    </submittedName>
</protein>
<dbReference type="PANTHER" id="PTHR34408:SF1">
    <property type="entry name" value="GLYCOSYL HYDROLASE FAMILY 19 DOMAIN-CONTAINING PROTEIN HI_1415"/>
    <property type="match status" value="1"/>
</dbReference>
<evidence type="ECO:0000256" key="1">
    <source>
        <dbReference type="ARBA" id="ARBA00003102"/>
    </source>
</evidence>
<proteinExistence type="predicted"/>
<dbReference type="AlphaFoldDB" id="A0A8S0Q782"/>
<keyword evidence="2" id="KW-0146">Chitin degradation</keyword>